<dbReference type="HOGENOM" id="CLU_883108_0_0_1"/>
<dbReference type="eggNOG" id="KOG1492">
    <property type="taxonomic scope" value="Eukaryota"/>
</dbReference>
<evidence type="ECO:0000256" key="1">
    <source>
        <dbReference type="PROSITE-ProRule" id="PRU00723"/>
    </source>
</evidence>
<dbReference type="Pfam" id="PF14608">
    <property type="entry name" value="zf-CCCH_2"/>
    <property type="match status" value="2"/>
</dbReference>
<dbReference type="Proteomes" id="UP000001055">
    <property type="component" value="Unassembled WGS sequence"/>
</dbReference>
<feature type="domain" description="C3H1-type" evidence="3">
    <location>
        <begin position="179"/>
        <end position="205"/>
    </location>
</feature>
<dbReference type="PANTHER" id="PTHR46156:SF1">
    <property type="entry name" value="ZINC FINGER CCCH DOMAIN-CONTAINING PROTEIN 3"/>
    <property type="match status" value="1"/>
</dbReference>
<feature type="region of interest" description="Disordered" evidence="2">
    <location>
        <begin position="97"/>
        <end position="128"/>
    </location>
</feature>
<dbReference type="Pfam" id="PF00642">
    <property type="entry name" value="zf-CCCH"/>
    <property type="match status" value="1"/>
</dbReference>
<dbReference type="VEuPathDB" id="FungiDB:JI435_044880"/>
<protein>
    <recommendedName>
        <fullName evidence="3">C3H1-type domain-containing protein</fullName>
    </recommendedName>
</protein>
<reference evidence="5" key="1">
    <citation type="journal article" date="2007" name="Plant Cell">
        <title>Dothideomycete-plant interactions illuminated by genome sequencing and EST analysis of the wheat pathogen Stagonospora nodorum.</title>
        <authorList>
            <person name="Hane J.K."/>
            <person name="Lowe R.G."/>
            <person name="Solomon P.S."/>
            <person name="Tan K.C."/>
            <person name="Schoch C.L."/>
            <person name="Spatafora J.W."/>
            <person name="Crous P.W."/>
            <person name="Kodira C."/>
            <person name="Birren B.W."/>
            <person name="Galagan J.E."/>
            <person name="Torriani S.F."/>
            <person name="McDonald B.A."/>
            <person name="Oliver R.P."/>
        </authorList>
    </citation>
    <scope>NUCLEOTIDE SEQUENCE [LARGE SCALE GENOMIC DNA]</scope>
    <source>
        <strain evidence="5">SN15 / ATCC MYA-4574 / FGSC 10173</strain>
    </source>
</reference>
<accession>Q0UUS6</accession>
<gene>
    <name evidence="4" type="ORF">SNOG_04488</name>
</gene>
<feature type="domain" description="C3H1-type" evidence="3">
    <location>
        <begin position="234"/>
        <end position="257"/>
    </location>
</feature>
<feature type="zinc finger region" description="C3H1-type" evidence="1">
    <location>
        <begin position="179"/>
        <end position="205"/>
    </location>
</feature>
<evidence type="ECO:0000256" key="2">
    <source>
        <dbReference type="SAM" id="MobiDB-lite"/>
    </source>
</evidence>
<name>Q0UUS6_PHANO</name>
<evidence type="ECO:0000313" key="5">
    <source>
        <dbReference type="Proteomes" id="UP000001055"/>
    </source>
</evidence>
<keyword evidence="1" id="KW-0479">Metal-binding</keyword>
<dbReference type="PANTHER" id="PTHR46156">
    <property type="entry name" value="CCCH ZINGC FINGER"/>
    <property type="match status" value="1"/>
</dbReference>
<dbReference type="SMART" id="SM00356">
    <property type="entry name" value="ZnF_C3H1"/>
    <property type="match status" value="5"/>
</dbReference>
<dbReference type="PROSITE" id="PS50103">
    <property type="entry name" value="ZF_C3H1"/>
    <property type="match status" value="3"/>
</dbReference>
<dbReference type="InterPro" id="IPR000571">
    <property type="entry name" value="Znf_CCCH"/>
</dbReference>
<sequence length="315" mass="34839">MTDPEERLRARAELLSYIARVKKERGEPASEPHVPNGYTSYGPRAPPIAPSGTHIGHGYRGGYGRGRGRGGRAAYHPYQRPQQFRNKSVTFNKQDLAGDAPESEKAAPLTTDGTYINHGPHQHTEPQTPCPQFTMTGICSRHGCRYLHDPEKQAICKPWLFKGECPKGDACLLSHSPTPHNTPMCKHFQDGRCNKDDCRFSHVRISPAAPNCEAFGLVGYCEKGADCSELHAHECPHFSNTGSCRYGDKCRLGHVHRASRMRKATRKSPDGLSSPEGSSRQNSNDADAETWTPGATPDPHQFTQQYDYVSLDADD</sequence>
<feature type="zinc finger region" description="C3H1-type" evidence="1">
    <location>
        <begin position="234"/>
        <end position="257"/>
    </location>
</feature>
<dbReference type="EMBL" id="CH445330">
    <property type="protein sequence ID" value="EAT88248.1"/>
    <property type="molecule type" value="Genomic_DNA"/>
</dbReference>
<evidence type="ECO:0000259" key="3">
    <source>
        <dbReference type="PROSITE" id="PS50103"/>
    </source>
</evidence>
<dbReference type="InParanoid" id="Q0UUS6"/>
<keyword evidence="1" id="KW-0863">Zinc-finger</keyword>
<feature type="compositionally biased region" description="Polar residues" evidence="2">
    <location>
        <begin position="275"/>
        <end position="285"/>
    </location>
</feature>
<organism evidence="4 5">
    <name type="scientific">Phaeosphaeria nodorum (strain SN15 / ATCC MYA-4574 / FGSC 10173)</name>
    <name type="common">Glume blotch fungus</name>
    <name type="synonym">Parastagonospora nodorum</name>
    <dbReference type="NCBI Taxonomy" id="321614"/>
    <lineage>
        <taxon>Eukaryota</taxon>
        <taxon>Fungi</taxon>
        <taxon>Dikarya</taxon>
        <taxon>Ascomycota</taxon>
        <taxon>Pezizomycotina</taxon>
        <taxon>Dothideomycetes</taxon>
        <taxon>Pleosporomycetidae</taxon>
        <taxon>Pleosporales</taxon>
        <taxon>Pleosporineae</taxon>
        <taxon>Phaeosphaeriaceae</taxon>
        <taxon>Parastagonospora</taxon>
    </lineage>
</organism>
<feature type="region of interest" description="Disordered" evidence="2">
    <location>
        <begin position="258"/>
        <end position="315"/>
    </location>
</feature>
<dbReference type="RefSeq" id="XP_001794905.1">
    <property type="nucleotide sequence ID" value="XM_001794853.1"/>
</dbReference>
<dbReference type="Gene3D" id="4.10.1000.10">
    <property type="entry name" value="Zinc finger, CCCH-type"/>
    <property type="match status" value="2"/>
</dbReference>
<feature type="domain" description="C3H1-type" evidence="3">
    <location>
        <begin position="150"/>
        <end position="178"/>
    </location>
</feature>
<evidence type="ECO:0000313" key="4">
    <source>
        <dbReference type="EMBL" id="EAT88248.1"/>
    </source>
</evidence>
<feature type="zinc finger region" description="C3H1-type" evidence="1">
    <location>
        <begin position="150"/>
        <end position="178"/>
    </location>
</feature>
<dbReference type="KEGG" id="pno:SNOG_04488"/>
<proteinExistence type="predicted"/>
<feature type="region of interest" description="Disordered" evidence="2">
    <location>
        <begin position="24"/>
        <end position="53"/>
    </location>
</feature>
<dbReference type="AlphaFoldDB" id="Q0UUS6"/>
<dbReference type="OMA" id="TQQADFV"/>
<keyword evidence="1" id="KW-0862">Zinc</keyword>
<dbReference type="FunFam" id="4.10.1000.10:FF:000035">
    <property type="entry name" value="CCCH zinc finger protein, variant"/>
    <property type="match status" value="1"/>
</dbReference>
<dbReference type="GeneID" id="5971773"/>
<dbReference type="STRING" id="321614.Q0UUS6"/>
<dbReference type="GO" id="GO:0008270">
    <property type="term" value="F:zinc ion binding"/>
    <property type="evidence" value="ECO:0007669"/>
    <property type="project" value="UniProtKB-KW"/>
</dbReference>